<dbReference type="InParanoid" id="W5M726"/>
<dbReference type="SUPFAM" id="SSF56112">
    <property type="entry name" value="Protein kinase-like (PK-like)"/>
    <property type="match status" value="1"/>
</dbReference>
<keyword evidence="8 13" id="KW-0067">ATP-binding</keyword>
<dbReference type="Gene3D" id="1.25.10.10">
    <property type="entry name" value="Leucine-rich Repeat Variant"/>
    <property type="match status" value="2"/>
</dbReference>
<evidence type="ECO:0000256" key="9">
    <source>
        <dbReference type="ARBA" id="ARBA00023212"/>
    </source>
</evidence>
<feature type="binding site" evidence="13">
    <location>
        <position position="33"/>
    </location>
    <ligand>
        <name>ATP</name>
        <dbReference type="ChEBI" id="CHEBI:30616"/>
    </ligand>
</feature>
<evidence type="ECO:0000256" key="11">
    <source>
        <dbReference type="ARBA" id="ARBA00048679"/>
    </source>
</evidence>
<dbReference type="CTD" id="27148"/>
<dbReference type="GeneTree" id="ENSGT00940000158375"/>
<dbReference type="GO" id="GO:0035082">
    <property type="term" value="P:axoneme assembly"/>
    <property type="evidence" value="ECO:0007669"/>
    <property type="project" value="Ensembl"/>
</dbReference>
<dbReference type="EMBL" id="AHAT01024172">
    <property type="status" value="NOT_ANNOTATED_CDS"/>
    <property type="molecule type" value="Genomic_DNA"/>
</dbReference>
<dbReference type="PANTHER" id="PTHR22983">
    <property type="entry name" value="PROTEIN KINASE RELATED"/>
    <property type="match status" value="1"/>
</dbReference>
<dbReference type="AlphaFoldDB" id="W5M726"/>
<dbReference type="OMA" id="ADIFRQM"/>
<evidence type="ECO:0000313" key="16">
    <source>
        <dbReference type="Ensembl" id="ENSLOCP00000004184.1"/>
    </source>
</evidence>
<dbReference type="HOGENOM" id="CLU_002453_2_0_1"/>
<evidence type="ECO:0000256" key="2">
    <source>
        <dbReference type="ARBA" id="ARBA00012513"/>
    </source>
</evidence>
<dbReference type="eggNOG" id="KOG0597">
    <property type="taxonomic scope" value="Eukaryota"/>
</dbReference>
<keyword evidence="17" id="KW-1185">Reference proteome</keyword>
<evidence type="ECO:0000256" key="10">
    <source>
        <dbReference type="ARBA" id="ARBA00047899"/>
    </source>
</evidence>
<dbReference type="CDD" id="cd14002">
    <property type="entry name" value="STKc_STK36"/>
    <property type="match status" value="1"/>
</dbReference>
<dbReference type="GO" id="GO:0007368">
    <property type="term" value="P:determination of left/right symmetry"/>
    <property type="evidence" value="ECO:0007669"/>
    <property type="project" value="Ensembl"/>
</dbReference>
<dbReference type="PROSITE" id="PS50011">
    <property type="entry name" value="PROTEIN_KINASE_DOM"/>
    <property type="match status" value="1"/>
</dbReference>
<dbReference type="FunFam" id="1.25.10.10:FF:002078">
    <property type="entry name" value="Serine/threonine kinase 36 (fused homolog, Drosophila)"/>
    <property type="match status" value="1"/>
</dbReference>
<comment type="subcellular location">
    <subcellularLocation>
        <location evidence="1">Cytoplasm</location>
        <location evidence="1">Cytoskeleton</location>
    </subcellularLocation>
</comment>
<dbReference type="GO" id="GO:0005737">
    <property type="term" value="C:cytoplasm"/>
    <property type="evidence" value="ECO:0000318"/>
    <property type="project" value="GO_Central"/>
</dbReference>
<dbReference type="GeneID" id="102692584"/>
<reference evidence="16" key="2">
    <citation type="submission" date="2025-08" db="UniProtKB">
        <authorList>
            <consortium name="Ensembl"/>
        </authorList>
    </citation>
    <scope>IDENTIFICATION</scope>
</reference>
<evidence type="ECO:0000259" key="15">
    <source>
        <dbReference type="PROSITE" id="PS50011"/>
    </source>
</evidence>
<proteinExistence type="predicted"/>
<feature type="region of interest" description="Disordered" evidence="14">
    <location>
        <begin position="980"/>
        <end position="1042"/>
    </location>
</feature>
<protein>
    <recommendedName>
        <fullName evidence="2">non-specific serine/threonine protein kinase</fullName>
        <ecNumber evidence="2">2.7.11.1</ecNumber>
    </recommendedName>
    <alternativeName>
        <fullName evidence="12">Fused homolog</fullName>
    </alternativeName>
</protein>
<dbReference type="Ensembl" id="ENSLOCT00000004192.1">
    <property type="protein sequence ID" value="ENSLOCP00000004184.1"/>
    <property type="gene ID" value="ENSLOCG00000003525.1"/>
</dbReference>
<dbReference type="Bgee" id="ENSLOCG00000003525">
    <property type="expression patterns" value="Expressed in ovary and 12 other cell types or tissues"/>
</dbReference>
<feature type="domain" description="Protein kinase" evidence="15">
    <location>
        <begin position="4"/>
        <end position="254"/>
    </location>
</feature>
<evidence type="ECO:0000256" key="6">
    <source>
        <dbReference type="ARBA" id="ARBA00022741"/>
    </source>
</evidence>
<dbReference type="GO" id="GO:0009953">
    <property type="term" value="P:dorsal/ventral pattern formation"/>
    <property type="evidence" value="ECO:0007669"/>
    <property type="project" value="Ensembl"/>
</dbReference>
<evidence type="ECO:0000256" key="1">
    <source>
        <dbReference type="ARBA" id="ARBA00004245"/>
    </source>
</evidence>
<dbReference type="EC" id="2.7.11.1" evidence="2"/>
<dbReference type="PROSITE" id="PS00108">
    <property type="entry name" value="PROTEIN_KINASE_ST"/>
    <property type="match status" value="1"/>
</dbReference>
<evidence type="ECO:0000256" key="8">
    <source>
        <dbReference type="ARBA" id="ARBA00022840"/>
    </source>
</evidence>
<comment type="catalytic activity">
    <reaction evidence="10">
        <text>L-threonyl-[protein] + ATP = O-phospho-L-threonyl-[protein] + ADP + H(+)</text>
        <dbReference type="Rhea" id="RHEA:46608"/>
        <dbReference type="Rhea" id="RHEA-COMP:11060"/>
        <dbReference type="Rhea" id="RHEA-COMP:11605"/>
        <dbReference type="ChEBI" id="CHEBI:15378"/>
        <dbReference type="ChEBI" id="CHEBI:30013"/>
        <dbReference type="ChEBI" id="CHEBI:30616"/>
        <dbReference type="ChEBI" id="CHEBI:61977"/>
        <dbReference type="ChEBI" id="CHEBI:456216"/>
        <dbReference type="EC" id="2.7.11.1"/>
    </reaction>
</comment>
<evidence type="ECO:0000256" key="7">
    <source>
        <dbReference type="ARBA" id="ARBA00022777"/>
    </source>
</evidence>
<dbReference type="PROSITE" id="PS00107">
    <property type="entry name" value="PROTEIN_KINASE_ATP"/>
    <property type="match status" value="1"/>
</dbReference>
<keyword evidence="3" id="KW-0963">Cytoplasm</keyword>
<feature type="compositionally biased region" description="Basic and acidic residues" evidence="14">
    <location>
        <begin position="303"/>
        <end position="317"/>
    </location>
</feature>
<dbReference type="FunFam" id="3.30.200.20:FF:000042">
    <property type="entry name" value="Aurora kinase A"/>
    <property type="match status" value="1"/>
</dbReference>
<dbReference type="Proteomes" id="UP000018468">
    <property type="component" value="Linkage group LG26"/>
</dbReference>
<dbReference type="GO" id="GO:0007224">
    <property type="term" value="P:smoothened signaling pathway"/>
    <property type="evidence" value="ECO:0000318"/>
    <property type="project" value="GO_Central"/>
</dbReference>
<feature type="compositionally biased region" description="Low complexity" evidence="14">
    <location>
        <begin position="362"/>
        <end position="371"/>
    </location>
</feature>
<evidence type="ECO:0000256" key="14">
    <source>
        <dbReference type="SAM" id="MobiDB-lite"/>
    </source>
</evidence>
<dbReference type="SUPFAM" id="SSF48371">
    <property type="entry name" value="ARM repeat"/>
    <property type="match status" value="1"/>
</dbReference>
<feature type="region of interest" description="Disordered" evidence="14">
    <location>
        <begin position="823"/>
        <end position="853"/>
    </location>
</feature>
<dbReference type="InterPro" id="IPR011989">
    <property type="entry name" value="ARM-like"/>
</dbReference>
<keyword evidence="9" id="KW-0206">Cytoskeleton</keyword>
<reference evidence="17" key="1">
    <citation type="submission" date="2011-12" db="EMBL/GenBank/DDBJ databases">
        <title>The Draft Genome of Lepisosteus oculatus.</title>
        <authorList>
            <consortium name="The Broad Institute Genome Assembly &amp; Analysis Group"/>
            <consortium name="Computational R&amp;D Group"/>
            <consortium name="and Sequencing Platform"/>
            <person name="Di Palma F."/>
            <person name="Alfoldi J."/>
            <person name="Johnson J."/>
            <person name="Berlin A."/>
            <person name="Gnerre S."/>
            <person name="Jaffe D."/>
            <person name="MacCallum I."/>
            <person name="Young S."/>
            <person name="Walker B.J."/>
            <person name="Lander E.S."/>
            <person name="Lindblad-Toh K."/>
        </authorList>
    </citation>
    <scope>NUCLEOTIDE SEQUENCE [LARGE SCALE GENOMIC DNA]</scope>
</reference>
<dbReference type="FunFam" id="1.10.510.10:FF:000292">
    <property type="entry name" value="Serine/threonine-protein kinase 36"/>
    <property type="match status" value="1"/>
</dbReference>
<dbReference type="Pfam" id="PF00069">
    <property type="entry name" value="Pkinase"/>
    <property type="match status" value="1"/>
</dbReference>
<dbReference type="GO" id="GO:0005524">
    <property type="term" value="F:ATP binding"/>
    <property type="evidence" value="ECO:0007669"/>
    <property type="project" value="UniProtKB-UniRule"/>
</dbReference>
<evidence type="ECO:0000256" key="13">
    <source>
        <dbReference type="PROSITE-ProRule" id="PRU10141"/>
    </source>
</evidence>
<organism evidence="16 17">
    <name type="scientific">Lepisosteus oculatus</name>
    <name type="common">Spotted gar</name>
    <dbReference type="NCBI Taxonomy" id="7918"/>
    <lineage>
        <taxon>Eukaryota</taxon>
        <taxon>Metazoa</taxon>
        <taxon>Chordata</taxon>
        <taxon>Craniata</taxon>
        <taxon>Vertebrata</taxon>
        <taxon>Euteleostomi</taxon>
        <taxon>Actinopterygii</taxon>
        <taxon>Neopterygii</taxon>
        <taxon>Holostei</taxon>
        <taxon>Semionotiformes</taxon>
        <taxon>Lepisosteidae</taxon>
        <taxon>Lepisosteus</taxon>
    </lineage>
</organism>
<name>W5M726_LEPOC</name>
<dbReference type="InterPro" id="IPR017441">
    <property type="entry name" value="Protein_kinase_ATP_BS"/>
</dbReference>
<evidence type="ECO:0000256" key="5">
    <source>
        <dbReference type="ARBA" id="ARBA00022679"/>
    </source>
</evidence>
<dbReference type="InterPro" id="IPR008271">
    <property type="entry name" value="Ser/Thr_kinase_AS"/>
</dbReference>
<evidence type="ECO:0000256" key="3">
    <source>
        <dbReference type="ARBA" id="ARBA00022490"/>
    </source>
</evidence>
<dbReference type="GO" id="GO:0004674">
    <property type="term" value="F:protein serine/threonine kinase activity"/>
    <property type="evidence" value="ECO:0007669"/>
    <property type="project" value="UniProtKB-KW"/>
</dbReference>
<evidence type="ECO:0000313" key="17">
    <source>
        <dbReference type="Proteomes" id="UP000018468"/>
    </source>
</evidence>
<dbReference type="OrthoDB" id="266718at2759"/>
<dbReference type="InterPro" id="IPR016024">
    <property type="entry name" value="ARM-type_fold"/>
</dbReference>
<dbReference type="Gene3D" id="1.10.510.10">
    <property type="entry name" value="Transferase(Phosphotransferase) domain 1"/>
    <property type="match status" value="1"/>
</dbReference>
<feature type="region of interest" description="Disordered" evidence="14">
    <location>
        <begin position="303"/>
        <end position="388"/>
    </location>
</feature>
<dbReference type="InterPro" id="IPR000719">
    <property type="entry name" value="Prot_kinase_dom"/>
</dbReference>
<dbReference type="STRING" id="7918.ENSLOCP00000004184"/>
<accession>W5M726</accession>
<dbReference type="InterPro" id="IPR011009">
    <property type="entry name" value="Kinase-like_dom_sf"/>
</dbReference>
<evidence type="ECO:0000256" key="12">
    <source>
        <dbReference type="ARBA" id="ARBA00075375"/>
    </source>
</evidence>
<keyword evidence="4" id="KW-0723">Serine/threonine-protein kinase</keyword>
<reference evidence="16" key="3">
    <citation type="submission" date="2025-09" db="UniProtKB">
        <authorList>
            <consortium name="Ensembl"/>
        </authorList>
    </citation>
    <scope>IDENTIFICATION</scope>
</reference>
<keyword evidence="7" id="KW-0418">Kinase</keyword>
<evidence type="ECO:0000256" key="4">
    <source>
        <dbReference type="ARBA" id="ARBA00022527"/>
    </source>
</evidence>
<dbReference type="KEGG" id="loc:102692584"/>
<sequence>MEKYHVLEMIGEGSFGRVYKGRKKYSGQVVALKFIPKVGRSEKELRSLRREIEIMRGLRHPNVVLLLDSFETDREVVVVTEYAEGELFQILEDDGSLPEAQVREIACQLVSALYYLHSHRILHRDMKPQNILLGKGGVVKLCDFGFARAMSVSTLVLTSIKGTPLYMSPELVEEKPYDHTADLWSLGCILYELHTGAPPFYTNSIFQLVQLIVRDPVKWPESMSPDCTSFLKGLLTKDPQKRLSWPHLLKHPFVSEGILVLSDEETDSPLTVSLSPDLQALKLQQAKEKAAPHCGEQRLLRKAREQQEREKNKEDLTVRAQGKNTGGGDFDKAHMEPALVGPKPSNSNPTLPAACPSDERAAQPPAQGQGQISRDYAREFPSVEVGPRQVTRREKGLRSSLGAVRLENEEVESDEEWQRLVETTQPGSQAPLPSPVSFVPRLKQRLLSSRAQILDGMLEGACRIRQPLRVLWNLLTVNSDPGLCSTVAEEIELPHFLLDLIADLLGNEQVKQQPWCAAVLGDLMTALGVCWEKHFNWDTEGERMGEAAGLLVAVLHSACLAPLTSLAASLLTLLSHHGVPVELRTDQFMAAMEKTLSSPVELSVPALPGWGLYDGLLTLLYRTVSEDGSSSVSQFLDSALWRHLWLRVNLALEETTPHLNCFSLTGLQVFLSLAQFVFTREPYKCVPLLANSNTDSVLTTLAHLLTADCALIKERSGEENGASGPSYSTSGANSVSVMTCHLLCFPFALDIPDQAVEEILQSYQRCDIVPRLLQLSLALPLTLLELPLSLLCRLLLSDPQQSLPRFIAAAEAWGFFFPSAEAERNGDGQPPRGEPAGSEGGGAGEGDVRGTGQSEHRTASSLLAFFLQSEGLSGSAVELLSLISQAARCSLHPPLPVLYVRPSLLRTAMDHPDDRVRAATCSLLGNISPLDARAPSGQLLPLLFQSLIEKLQDPSIQVRRSACRAVGNWVGLVGQAESHMENEKPRLHGAKPSMGTGPMKEGRHLFTRTEREAGKRKGDVSKTAKGPGGGKPARGFPSKDGTTGTAAWAELARGGVKALLLLSSEPDPVVRRHCCAALGNLAAIEGGRAALLQGDGPRLLLRIACTDSQPAVQLAALTGLRAFSQHDALRQALVSLDAGEKLRRVSQHAPHQRHCHWLITKLCPSVSA</sequence>
<comment type="catalytic activity">
    <reaction evidence="11">
        <text>L-seryl-[protein] + ATP = O-phospho-L-seryl-[protein] + ADP + H(+)</text>
        <dbReference type="Rhea" id="RHEA:17989"/>
        <dbReference type="Rhea" id="RHEA-COMP:9863"/>
        <dbReference type="Rhea" id="RHEA-COMP:11604"/>
        <dbReference type="ChEBI" id="CHEBI:15378"/>
        <dbReference type="ChEBI" id="CHEBI:29999"/>
        <dbReference type="ChEBI" id="CHEBI:30616"/>
        <dbReference type="ChEBI" id="CHEBI:83421"/>
        <dbReference type="ChEBI" id="CHEBI:456216"/>
        <dbReference type="EC" id="2.7.11.1"/>
    </reaction>
</comment>
<keyword evidence="6 13" id="KW-0547">Nucleotide-binding</keyword>
<keyword evidence="5" id="KW-0808">Transferase</keyword>
<dbReference type="GO" id="GO:0005856">
    <property type="term" value="C:cytoskeleton"/>
    <property type="evidence" value="ECO:0007669"/>
    <property type="project" value="UniProtKB-SubCell"/>
</dbReference>
<feature type="compositionally biased region" description="Basic and acidic residues" evidence="14">
    <location>
        <begin position="1000"/>
        <end position="1022"/>
    </location>
</feature>
<dbReference type="SMART" id="SM00220">
    <property type="entry name" value="S_TKc"/>
    <property type="match status" value="1"/>
</dbReference>
<dbReference type="PANTHER" id="PTHR22983:SF6">
    <property type="entry name" value="SERINE_THREONINE-PROTEIN KINASE 36"/>
    <property type="match status" value="1"/>
</dbReference>